<reference evidence="3 4" key="1">
    <citation type="submission" date="2018-06" db="EMBL/GenBank/DDBJ databases">
        <title>Genomic Encyclopedia of Type Strains, Phase IV (KMG-IV): sequencing the most valuable type-strain genomes for metagenomic binning, comparative biology and taxonomic classification.</title>
        <authorList>
            <person name="Goeker M."/>
        </authorList>
    </citation>
    <scope>NUCLEOTIDE SEQUENCE [LARGE SCALE GENOMIC DNA]</scope>
    <source>
        <strain evidence="3 4">DSM 45521</strain>
    </source>
</reference>
<evidence type="ECO:0000259" key="1">
    <source>
        <dbReference type="Pfam" id="PF00501"/>
    </source>
</evidence>
<dbReference type="RefSeq" id="WP_110467680.1">
    <property type="nucleotide sequence ID" value="NZ_QJSP01000001.1"/>
</dbReference>
<dbReference type="InterPro" id="IPR020845">
    <property type="entry name" value="AMP-binding_CS"/>
</dbReference>
<organism evidence="3 4">
    <name type="scientific">Williamsia limnetica</name>
    <dbReference type="NCBI Taxonomy" id="882452"/>
    <lineage>
        <taxon>Bacteria</taxon>
        <taxon>Bacillati</taxon>
        <taxon>Actinomycetota</taxon>
        <taxon>Actinomycetes</taxon>
        <taxon>Mycobacteriales</taxon>
        <taxon>Nocardiaceae</taxon>
        <taxon>Williamsia</taxon>
    </lineage>
</organism>
<dbReference type="OrthoDB" id="9803968at2"/>
<dbReference type="Gene3D" id="3.30.300.30">
    <property type="match status" value="1"/>
</dbReference>
<evidence type="ECO:0000259" key="2">
    <source>
        <dbReference type="Pfam" id="PF13193"/>
    </source>
</evidence>
<dbReference type="InterPro" id="IPR042099">
    <property type="entry name" value="ANL_N_sf"/>
</dbReference>
<dbReference type="Gene3D" id="3.40.50.12780">
    <property type="entry name" value="N-terminal domain of ligase-like"/>
    <property type="match status" value="1"/>
</dbReference>
<protein>
    <submittedName>
        <fullName evidence="3">Fatty-acyl-CoA synthase</fullName>
    </submittedName>
</protein>
<dbReference type="AlphaFoldDB" id="A0A318RTB3"/>
<dbReference type="Pfam" id="PF00501">
    <property type="entry name" value="AMP-binding"/>
    <property type="match status" value="1"/>
</dbReference>
<dbReference type="EMBL" id="QJSP01000001">
    <property type="protein sequence ID" value="PYE20981.1"/>
    <property type="molecule type" value="Genomic_DNA"/>
</dbReference>
<dbReference type="Proteomes" id="UP000247591">
    <property type="component" value="Unassembled WGS sequence"/>
</dbReference>
<dbReference type="InterPro" id="IPR000873">
    <property type="entry name" value="AMP-dep_synth/lig_dom"/>
</dbReference>
<dbReference type="Pfam" id="PF13193">
    <property type="entry name" value="AMP-binding_C"/>
    <property type="match status" value="1"/>
</dbReference>
<evidence type="ECO:0000313" key="3">
    <source>
        <dbReference type="EMBL" id="PYE20981.1"/>
    </source>
</evidence>
<evidence type="ECO:0000313" key="4">
    <source>
        <dbReference type="Proteomes" id="UP000247591"/>
    </source>
</evidence>
<dbReference type="InterPro" id="IPR025110">
    <property type="entry name" value="AMP-bd_C"/>
</dbReference>
<keyword evidence="4" id="KW-1185">Reference proteome</keyword>
<sequence>MFPGNFVATTPDKVAVVRPATGESITYAELDRDSTKVAHYLRDLGLRRGDCIAMVSTNDIRMLVIYWAAVRSGMYVTAINNHLTADETNYILGDCGAVALFASAEVADSVSAVGQVPTLTHRIAWAGDLSGFESYDQILAAASDAPLDDQPRGQDMLYSSGTTGRPKGIKVPLQDGQVNEIPDPYTAVFSVIYGFDQECVYLCPAPLYHAAPLRYCGMVNSVGGTVVLMDRFDAEGALQLIDEYRVTHSQWVPTMFIRMLKLPEEIRTKYDVSSLKIAIHAAAPCPPEVKQAMIAWWGPVIHEYYASTEGSGATFINSEQALAHPGSVGQPLLGVIRICADDGTELPVGEIGTVFFERDELPFEYYNDPQKTREAQHPQHPAWTTSGDVGYVDAEGFLYLTDRKSFMIISGGVNIYPQEAENILIGHPAVFDIGIIGIPDPDLGEVAKACVQLEPGTEASDELAVELIDFARSRLAPYKVPKSIDFVDSLPRTPTGKLVKRELQARYV</sequence>
<feature type="domain" description="AMP-binding enzyme C-terminal" evidence="2">
    <location>
        <begin position="419"/>
        <end position="497"/>
    </location>
</feature>
<comment type="caution">
    <text evidence="3">The sequence shown here is derived from an EMBL/GenBank/DDBJ whole genome shotgun (WGS) entry which is preliminary data.</text>
</comment>
<name>A0A318RTB3_WILLI</name>
<gene>
    <name evidence="3" type="ORF">DFR67_101373</name>
</gene>
<dbReference type="PANTHER" id="PTHR24096">
    <property type="entry name" value="LONG-CHAIN-FATTY-ACID--COA LIGASE"/>
    <property type="match status" value="1"/>
</dbReference>
<accession>A0A318RTB3</accession>
<dbReference type="PROSITE" id="PS00455">
    <property type="entry name" value="AMP_BINDING"/>
    <property type="match status" value="1"/>
</dbReference>
<dbReference type="PANTHER" id="PTHR24096:SF323">
    <property type="entry name" value="BLR3536 PROTEIN"/>
    <property type="match status" value="1"/>
</dbReference>
<feature type="domain" description="AMP-dependent synthetase/ligase" evidence="1">
    <location>
        <begin position="7"/>
        <end position="357"/>
    </location>
</feature>
<proteinExistence type="predicted"/>
<dbReference type="GO" id="GO:0016405">
    <property type="term" value="F:CoA-ligase activity"/>
    <property type="evidence" value="ECO:0007669"/>
    <property type="project" value="TreeGrafter"/>
</dbReference>
<dbReference type="SUPFAM" id="SSF56801">
    <property type="entry name" value="Acetyl-CoA synthetase-like"/>
    <property type="match status" value="1"/>
</dbReference>
<dbReference type="InterPro" id="IPR045851">
    <property type="entry name" value="AMP-bd_C_sf"/>
</dbReference>